<proteinExistence type="predicted"/>
<reference evidence="1" key="1">
    <citation type="submission" date="2021-02" db="EMBL/GenBank/DDBJ databases">
        <authorList>
            <person name="Nowell W R."/>
        </authorList>
    </citation>
    <scope>NUCLEOTIDE SEQUENCE</scope>
</reference>
<protein>
    <submittedName>
        <fullName evidence="1">Uncharacterized protein</fullName>
    </submittedName>
</protein>
<sequence length="207" mass="23408">MLIFEENGTCDQPVSTLVSHDEHWAETSLTGLNILLNLLSHSNVLFCGPASVRIHSLLDSRPLNSREEAACFLSNLVKFYLLFSQLNNRLNLILKTLPNLVLVIRKDFDPSVISFFYSFNKIFVKFSHSDISCKCQSHSINGGNRLFEIYPALDSEMCFNYLNQIENIIRPDISSQLQSLVLAATSPQLAQLIFRGEFPSLRICHLG</sequence>
<organism evidence="1 2">
    <name type="scientific">Rotaria socialis</name>
    <dbReference type="NCBI Taxonomy" id="392032"/>
    <lineage>
        <taxon>Eukaryota</taxon>
        <taxon>Metazoa</taxon>
        <taxon>Spiralia</taxon>
        <taxon>Gnathifera</taxon>
        <taxon>Rotifera</taxon>
        <taxon>Eurotatoria</taxon>
        <taxon>Bdelloidea</taxon>
        <taxon>Philodinida</taxon>
        <taxon>Philodinidae</taxon>
        <taxon>Rotaria</taxon>
    </lineage>
</organism>
<comment type="caution">
    <text evidence="1">The sequence shown here is derived from an EMBL/GenBank/DDBJ whole genome shotgun (WGS) entry which is preliminary data.</text>
</comment>
<evidence type="ECO:0000313" key="2">
    <source>
        <dbReference type="Proteomes" id="UP000663869"/>
    </source>
</evidence>
<accession>A0A818XQJ6</accession>
<name>A0A818XQJ6_9BILA</name>
<dbReference type="Proteomes" id="UP000663869">
    <property type="component" value="Unassembled WGS sequence"/>
</dbReference>
<dbReference type="EMBL" id="CAJNYU010004323">
    <property type="protein sequence ID" value="CAF3744154.1"/>
    <property type="molecule type" value="Genomic_DNA"/>
</dbReference>
<dbReference type="AlphaFoldDB" id="A0A818XQJ6"/>
<evidence type="ECO:0000313" key="1">
    <source>
        <dbReference type="EMBL" id="CAF3744154.1"/>
    </source>
</evidence>
<gene>
    <name evidence="1" type="ORF">FME351_LOCUS30451</name>
</gene>